<dbReference type="OrthoDB" id="1706718at2759"/>
<keyword evidence="2" id="KW-1185">Reference proteome</keyword>
<comment type="caution">
    <text evidence="1">The sequence shown here is derived from an EMBL/GenBank/DDBJ whole genome shotgun (WGS) entry which is preliminary data.</text>
</comment>
<evidence type="ECO:0000313" key="2">
    <source>
        <dbReference type="Proteomes" id="UP001153076"/>
    </source>
</evidence>
<gene>
    <name evidence="1" type="ORF">Cgig2_005069</name>
</gene>
<sequence length="245" mass="27616">MVLPLDSRGGTETCARRKLDSVRLLYKSPSLSLSKILSLVGLRLDSRIMRIPINLWNKREKMRSNHRFSGNVVLRSPISSLMLSMFAAVASFYVAGRLWQDAQNRVYLIKELDRVTGQGQNAISVDDSLKVIACREQLKKLDALKMELDVARQEGFVPKYSSIDKAKSKKKPFVVIGILTSFGRKNKRDAVRKAWMGTGADLEKMENGKGIVARFVIGRSENRGDSLDLSIDIEDRQNNDFIILV</sequence>
<reference evidence="1" key="1">
    <citation type="submission" date="2022-04" db="EMBL/GenBank/DDBJ databases">
        <title>Carnegiea gigantea Genome sequencing and assembly v2.</title>
        <authorList>
            <person name="Copetti D."/>
            <person name="Sanderson M.J."/>
            <person name="Burquez A."/>
            <person name="Wojciechowski M.F."/>
        </authorList>
    </citation>
    <scope>NUCLEOTIDE SEQUENCE</scope>
    <source>
        <strain evidence="1">SGP5-SGP5p</strain>
        <tissue evidence="1">Aerial part</tissue>
    </source>
</reference>
<name>A0A9Q1L1F2_9CARY</name>
<evidence type="ECO:0000313" key="1">
    <source>
        <dbReference type="EMBL" id="KAJ8452733.1"/>
    </source>
</evidence>
<organism evidence="1 2">
    <name type="scientific">Carnegiea gigantea</name>
    <dbReference type="NCBI Taxonomy" id="171969"/>
    <lineage>
        <taxon>Eukaryota</taxon>
        <taxon>Viridiplantae</taxon>
        <taxon>Streptophyta</taxon>
        <taxon>Embryophyta</taxon>
        <taxon>Tracheophyta</taxon>
        <taxon>Spermatophyta</taxon>
        <taxon>Magnoliopsida</taxon>
        <taxon>eudicotyledons</taxon>
        <taxon>Gunneridae</taxon>
        <taxon>Pentapetalae</taxon>
        <taxon>Caryophyllales</taxon>
        <taxon>Cactineae</taxon>
        <taxon>Cactaceae</taxon>
        <taxon>Cactoideae</taxon>
        <taxon>Echinocereeae</taxon>
        <taxon>Carnegiea</taxon>
    </lineage>
</organism>
<dbReference type="EMBL" id="JAKOGI010000003">
    <property type="protein sequence ID" value="KAJ8452733.1"/>
    <property type="molecule type" value="Genomic_DNA"/>
</dbReference>
<proteinExistence type="predicted"/>
<accession>A0A9Q1L1F2</accession>
<dbReference type="Proteomes" id="UP001153076">
    <property type="component" value="Unassembled WGS sequence"/>
</dbReference>
<protein>
    <recommendedName>
        <fullName evidence="3">Hexosyltransferase</fullName>
    </recommendedName>
</protein>
<dbReference type="AlphaFoldDB" id="A0A9Q1L1F2"/>
<evidence type="ECO:0008006" key="3">
    <source>
        <dbReference type="Google" id="ProtNLM"/>
    </source>
</evidence>